<comment type="caution">
    <text evidence="2">The sequence shown here is derived from an EMBL/GenBank/DDBJ whole genome shotgun (WGS) entry which is preliminary data.</text>
</comment>
<name>A0A4R2NTD4_RHOAD</name>
<keyword evidence="1" id="KW-1133">Transmembrane helix</keyword>
<sequence>MHAIQNSVRGLHLLFDLNIDRLLFPGAISLALVLAAYLVSL</sequence>
<keyword evidence="1" id="KW-0812">Transmembrane</keyword>
<feature type="transmembrane region" description="Helical" evidence="1">
    <location>
        <begin position="22"/>
        <end position="39"/>
    </location>
</feature>
<keyword evidence="3" id="KW-1185">Reference proteome</keyword>
<gene>
    <name evidence="2" type="ORF">EV656_10338</name>
</gene>
<protein>
    <submittedName>
        <fullName evidence="2">Uncharacterized protein</fullName>
    </submittedName>
</protein>
<evidence type="ECO:0000313" key="3">
    <source>
        <dbReference type="Proteomes" id="UP000295733"/>
    </source>
</evidence>
<keyword evidence="1" id="KW-0472">Membrane</keyword>
<reference evidence="2 3" key="1">
    <citation type="submission" date="2019-03" db="EMBL/GenBank/DDBJ databases">
        <title>Genomic Encyclopedia of Type Strains, Phase IV (KMG-IV): sequencing the most valuable type-strain genomes for metagenomic binning, comparative biology and taxonomic classification.</title>
        <authorList>
            <person name="Goeker M."/>
        </authorList>
    </citation>
    <scope>NUCLEOTIDE SEQUENCE [LARGE SCALE GENOMIC DNA]</scope>
    <source>
        <strain evidence="2 3">DSM 2781</strain>
    </source>
</reference>
<evidence type="ECO:0000313" key="2">
    <source>
        <dbReference type="EMBL" id="TCP25289.1"/>
    </source>
</evidence>
<accession>A0A4R2NTD4</accession>
<dbReference type="EMBL" id="SLXL01000003">
    <property type="protein sequence ID" value="TCP25289.1"/>
    <property type="molecule type" value="Genomic_DNA"/>
</dbReference>
<dbReference type="Proteomes" id="UP000295733">
    <property type="component" value="Unassembled WGS sequence"/>
</dbReference>
<dbReference type="RefSeq" id="WP_274610539.1">
    <property type="nucleotide sequence ID" value="NZ_NRRP01000006.1"/>
</dbReference>
<evidence type="ECO:0000256" key="1">
    <source>
        <dbReference type="SAM" id="Phobius"/>
    </source>
</evidence>
<proteinExistence type="predicted"/>
<organism evidence="2 3">
    <name type="scientific">Rhodovulum adriaticum</name>
    <name type="common">Rhodopseudomonas adriatica</name>
    <dbReference type="NCBI Taxonomy" id="35804"/>
    <lineage>
        <taxon>Bacteria</taxon>
        <taxon>Pseudomonadati</taxon>
        <taxon>Pseudomonadota</taxon>
        <taxon>Alphaproteobacteria</taxon>
        <taxon>Rhodobacterales</taxon>
        <taxon>Paracoccaceae</taxon>
        <taxon>Rhodovulum</taxon>
    </lineage>
</organism>
<dbReference type="AlphaFoldDB" id="A0A4R2NTD4"/>